<evidence type="ECO:0000313" key="8">
    <source>
        <dbReference type="EMBL" id="BFO19980.1"/>
    </source>
</evidence>
<name>A0AAT9HR05_9ACTN</name>
<evidence type="ECO:0000256" key="4">
    <source>
        <dbReference type="ARBA" id="ARBA00023136"/>
    </source>
</evidence>
<feature type="region of interest" description="Disordered" evidence="7">
    <location>
        <begin position="1"/>
        <end position="53"/>
    </location>
</feature>
<evidence type="ECO:0000256" key="1">
    <source>
        <dbReference type="ARBA" id="ARBA00004635"/>
    </source>
</evidence>
<reference evidence="8" key="1">
    <citation type="submission" date="2024-06" db="EMBL/GenBank/DDBJ databases">
        <authorList>
            <consortium name="consrtm"/>
            <person name="Uemura M."/>
            <person name="Terahara T."/>
        </authorList>
    </citation>
    <scope>NUCLEOTIDE SEQUENCE</scope>
    <source>
        <strain evidence="8">KM77-8</strain>
    </source>
</reference>
<comment type="similarity">
    <text evidence="2">Belongs to the NlpA lipoprotein family.</text>
</comment>
<dbReference type="Pfam" id="PF03180">
    <property type="entry name" value="Lipoprotein_9"/>
    <property type="match status" value="1"/>
</dbReference>
<gene>
    <name evidence="8" type="ORF">SHKM778_63680</name>
</gene>
<organism evidence="8">
    <name type="scientific">Streptomyces haneummycinicus</name>
    <dbReference type="NCBI Taxonomy" id="3074435"/>
    <lineage>
        <taxon>Bacteria</taxon>
        <taxon>Bacillati</taxon>
        <taxon>Actinomycetota</taxon>
        <taxon>Actinomycetes</taxon>
        <taxon>Kitasatosporales</taxon>
        <taxon>Streptomycetaceae</taxon>
        <taxon>Streptomyces</taxon>
    </lineage>
</organism>
<dbReference type="AlphaFoldDB" id="A0AAT9HR05"/>
<comment type="subcellular location">
    <subcellularLocation>
        <location evidence="1">Membrane</location>
        <topology evidence="1">Lipid-anchor</topology>
    </subcellularLocation>
</comment>
<dbReference type="Gene3D" id="3.40.190.10">
    <property type="entry name" value="Periplasmic binding protein-like II"/>
    <property type="match status" value="1"/>
</dbReference>
<dbReference type="SUPFAM" id="SSF53850">
    <property type="entry name" value="Periplasmic binding protein-like II"/>
    <property type="match status" value="1"/>
</dbReference>
<evidence type="ECO:0000256" key="3">
    <source>
        <dbReference type="ARBA" id="ARBA00022729"/>
    </source>
</evidence>
<evidence type="ECO:0000256" key="2">
    <source>
        <dbReference type="ARBA" id="ARBA00008973"/>
    </source>
</evidence>
<protein>
    <submittedName>
        <fullName evidence="8">Uncharacterized protein</fullName>
    </submittedName>
</protein>
<keyword evidence="5" id="KW-0564">Palmitate</keyword>
<dbReference type="GO" id="GO:0016020">
    <property type="term" value="C:membrane"/>
    <property type="evidence" value="ECO:0007669"/>
    <property type="project" value="UniProtKB-SubCell"/>
</dbReference>
<evidence type="ECO:0000256" key="5">
    <source>
        <dbReference type="ARBA" id="ARBA00023139"/>
    </source>
</evidence>
<feature type="compositionally biased region" description="Basic residues" evidence="7">
    <location>
        <begin position="1"/>
        <end position="12"/>
    </location>
</feature>
<proteinExistence type="inferred from homology"/>
<accession>A0AAT9HR05</accession>
<dbReference type="EMBL" id="AP035768">
    <property type="protein sequence ID" value="BFO19980.1"/>
    <property type="molecule type" value="Genomic_DNA"/>
</dbReference>
<keyword evidence="3" id="KW-0732">Signal</keyword>
<keyword evidence="6" id="KW-0449">Lipoprotein</keyword>
<evidence type="ECO:0000256" key="7">
    <source>
        <dbReference type="SAM" id="MobiDB-lite"/>
    </source>
</evidence>
<reference evidence="8" key="2">
    <citation type="submission" date="2024-07" db="EMBL/GenBank/DDBJ databases">
        <title>Streptomyces haneummycinica sp. nov., a new antibiotic-producing actinobacterium isolated from marine sediment.</title>
        <authorList>
            <person name="Uemura M."/>
            <person name="Hamada M."/>
            <person name="Hirano S."/>
            <person name="Kobayashi K."/>
            <person name="Ohshiro T."/>
            <person name="Kobayashi T."/>
            <person name="Terahara T."/>
        </authorList>
    </citation>
    <scope>NUCLEOTIDE SEQUENCE</scope>
    <source>
        <strain evidence="8">KM77-8</strain>
    </source>
</reference>
<dbReference type="InterPro" id="IPR004872">
    <property type="entry name" value="Lipoprotein_NlpA"/>
</dbReference>
<sequence>MSAPRRPRRHHRQPEEPEVQGAGGGPDPALPGRRRRRGGQRQLRHRGRPQARNRLLVLEAAKGNPNNNLLAVKEGQENDPRVKKLAKLLTSPEVKKFIEDKYAGSVLASF</sequence>
<feature type="compositionally biased region" description="Basic residues" evidence="7">
    <location>
        <begin position="32"/>
        <end position="51"/>
    </location>
</feature>
<evidence type="ECO:0000256" key="6">
    <source>
        <dbReference type="ARBA" id="ARBA00023288"/>
    </source>
</evidence>
<keyword evidence="4" id="KW-0472">Membrane</keyword>